<dbReference type="GO" id="GO:0005923">
    <property type="term" value="C:bicellular tight junction"/>
    <property type="evidence" value="ECO:0007669"/>
    <property type="project" value="UniProtKB-SubCell"/>
</dbReference>
<evidence type="ECO:0000256" key="16">
    <source>
        <dbReference type="ARBA" id="ARBA00073860"/>
    </source>
</evidence>
<keyword evidence="10" id="KW-0130">Cell adhesion</keyword>
<feature type="domain" description="POPDC1-3" evidence="19">
    <location>
        <begin position="26"/>
        <end position="248"/>
    </location>
</feature>
<gene>
    <name evidence="20" type="ORF">QTO34_001263</name>
</gene>
<evidence type="ECO:0000256" key="3">
    <source>
        <dbReference type="ARBA" id="ARBA00004435"/>
    </source>
</evidence>
<evidence type="ECO:0000256" key="15">
    <source>
        <dbReference type="ARBA" id="ARBA00023180"/>
    </source>
</evidence>
<feature type="region of interest" description="Disordered" evidence="17">
    <location>
        <begin position="589"/>
        <end position="616"/>
    </location>
</feature>
<accession>A0AA40HWB1</accession>
<dbReference type="InterPro" id="IPR006916">
    <property type="entry name" value="POPDC1-3"/>
</dbReference>
<evidence type="ECO:0000256" key="1">
    <source>
        <dbReference type="ARBA" id="ARBA00004124"/>
    </source>
</evidence>
<keyword evidence="13 18" id="KW-0472">Membrane</keyword>
<keyword evidence="21" id="KW-1185">Reference proteome</keyword>
<dbReference type="GO" id="GO:0030552">
    <property type="term" value="F:cAMP binding"/>
    <property type="evidence" value="ECO:0007669"/>
    <property type="project" value="UniProtKB-KW"/>
</dbReference>
<proteinExistence type="inferred from homology"/>
<feature type="transmembrane region" description="Helical" evidence="18">
    <location>
        <begin position="316"/>
        <end position="333"/>
    </location>
</feature>
<evidence type="ECO:0000256" key="13">
    <source>
        <dbReference type="ARBA" id="ARBA00023136"/>
    </source>
</evidence>
<evidence type="ECO:0000256" key="10">
    <source>
        <dbReference type="ARBA" id="ARBA00022889"/>
    </source>
</evidence>
<dbReference type="GO" id="GO:0042383">
    <property type="term" value="C:sarcolemma"/>
    <property type="evidence" value="ECO:0007669"/>
    <property type="project" value="TreeGrafter"/>
</dbReference>
<dbReference type="GO" id="GO:0042391">
    <property type="term" value="P:regulation of membrane potential"/>
    <property type="evidence" value="ECO:0007669"/>
    <property type="project" value="TreeGrafter"/>
</dbReference>
<dbReference type="GO" id="GO:0051146">
    <property type="term" value="P:striated muscle cell differentiation"/>
    <property type="evidence" value="ECO:0007669"/>
    <property type="project" value="TreeGrafter"/>
</dbReference>
<dbReference type="PANTHER" id="PTHR12101">
    <property type="entry name" value="POPEYE DOMAIN CONTAINING PROTEIN"/>
    <property type="match status" value="1"/>
</dbReference>
<evidence type="ECO:0000256" key="8">
    <source>
        <dbReference type="ARBA" id="ARBA00022566"/>
    </source>
</evidence>
<evidence type="ECO:0000256" key="5">
    <source>
        <dbReference type="ARBA" id="ARBA00022427"/>
    </source>
</evidence>
<evidence type="ECO:0000256" key="9">
    <source>
        <dbReference type="ARBA" id="ARBA00022692"/>
    </source>
</evidence>
<keyword evidence="8" id="KW-0116">cAMP-binding</keyword>
<keyword evidence="14" id="KW-0114">cAMP</keyword>
<evidence type="ECO:0000256" key="18">
    <source>
        <dbReference type="SAM" id="Phobius"/>
    </source>
</evidence>
<feature type="transmembrane region" description="Helical" evidence="18">
    <location>
        <begin position="77"/>
        <end position="97"/>
    </location>
</feature>
<evidence type="ECO:0000256" key="14">
    <source>
        <dbReference type="ARBA" id="ARBA00023149"/>
    </source>
</evidence>
<dbReference type="SUPFAM" id="SSF51206">
    <property type="entry name" value="cAMP-binding domain-like"/>
    <property type="match status" value="2"/>
</dbReference>
<dbReference type="Pfam" id="PF04831">
    <property type="entry name" value="POPDC1-3"/>
    <property type="match status" value="2"/>
</dbReference>
<feature type="domain" description="POPDC1-3" evidence="19">
    <location>
        <begin position="314"/>
        <end position="539"/>
    </location>
</feature>
<dbReference type="GO" id="GO:0007507">
    <property type="term" value="P:heart development"/>
    <property type="evidence" value="ECO:0007669"/>
    <property type="project" value="TreeGrafter"/>
</dbReference>
<comment type="caution">
    <text evidence="20">The sequence shown here is derived from an EMBL/GenBank/DDBJ whole genome shotgun (WGS) entry which is preliminary data.</text>
</comment>
<keyword evidence="15" id="KW-0325">Glycoprotein</keyword>
<sequence length="644" mass="74366">MERNSTVWKNLIDEHPVCTGWKQEAEGAIYHLASILFVVGFMGGSGFFGLLYVFSLLGLGFLCTAVWAWVDVCAADIFSWHFVLFVICFVQFVHIAYQVRSITFAREFQLMYSSIFQPLGTPMPVFRTIALSSEVVTLEKEHCYAMQGKTSIDKLSLLVSGRIRVTVDGEFLHYIFPFQFLDSPEWDSLRPTEEGTFQVTLTAETDCRYVSWRRKKLYLLFAQYRYISRLFSVLIGSDIADKLYALNDRVYIGRRYHYDIRLPNFYQLAGIFKMNYTESSPLAESPAIGFAPKLESIIPVPSNDTTCENWREIHHLVFHVANIFFAIGLVIPTTLHLHMILLRGMLAIGCSFYIMWATLYRCALDIVIWNSVFLGVNMLHLSYLLFKKRPVKIEKELNGVYRRLFEPLRVPPDLFRRLTGQFCMIQTLTKGQTYAAEDKTSVDDRLSILLKGRMKVSYRGHFLHNIYPCAFIDSPEFRSTQMHKGEKFQVTIVADDNCRFLCWSRERLTYFLESEPFLYEIFRYLIGKDITNKLYSLNDPTLNDKKAKKLEHQLSLCTQISMLEMRNSLASSSDSEDGLHQFLRGTPSVSSLHVSSPHQRASAKMKPIEEGVEDDDEVFEPVSPKTFKVRQTHYPTRLPSMDVV</sequence>
<keyword evidence="6" id="KW-0217">Developmental protein</keyword>
<keyword evidence="5" id="KW-0796">Tight junction</keyword>
<evidence type="ECO:0000256" key="17">
    <source>
        <dbReference type="SAM" id="MobiDB-lite"/>
    </source>
</evidence>
<keyword evidence="11" id="KW-0965">Cell junction</keyword>
<dbReference type="Proteomes" id="UP001177744">
    <property type="component" value="Unassembled WGS sequence"/>
</dbReference>
<dbReference type="FunFam" id="2.60.120.10:FF:000166">
    <property type="entry name" value="blood vessel epicardial substance isoform X1"/>
    <property type="match status" value="1"/>
</dbReference>
<keyword evidence="12 18" id="KW-1133">Transmembrane helix</keyword>
<evidence type="ECO:0000256" key="6">
    <source>
        <dbReference type="ARBA" id="ARBA00022473"/>
    </source>
</evidence>
<keyword evidence="8" id="KW-0547">Nucleotide-binding</keyword>
<evidence type="ECO:0000256" key="11">
    <source>
        <dbReference type="ARBA" id="ARBA00022949"/>
    </source>
</evidence>
<evidence type="ECO:0000259" key="19">
    <source>
        <dbReference type="Pfam" id="PF04831"/>
    </source>
</evidence>
<dbReference type="GO" id="GO:0007155">
    <property type="term" value="P:cell adhesion"/>
    <property type="evidence" value="ECO:0007669"/>
    <property type="project" value="UniProtKB-KW"/>
</dbReference>
<dbReference type="AlphaFoldDB" id="A0AA40HWB1"/>
<dbReference type="EMBL" id="JAULJE010000010">
    <property type="protein sequence ID" value="KAK1338151.1"/>
    <property type="molecule type" value="Genomic_DNA"/>
</dbReference>
<comment type="subcellular location">
    <subcellularLocation>
        <location evidence="3">Cell junction</location>
        <location evidence="3">Tight junction</location>
    </subcellularLocation>
    <subcellularLocation>
        <location evidence="1">Lateral cell membrane</location>
    </subcellularLocation>
    <subcellularLocation>
        <location evidence="2">Membrane</location>
        <topology evidence="2">Multi-pass membrane protein</topology>
    </subcellularLocation>
</comment>
<dbReference type="PANTHER" id="PTHR12101:SF17">
    <property type="entry name" value="BLOOD VESSEL EPICARDIAL SUBSTANCE"/>
    <property type="match status" value="1"/>
</dbReference>
<feature type="transmembrane region" description="Helical" evidence="18">
    <location>
        <begin position="340"/>
        <end position="360"/>
    </location>
</feature>
<evidence type="ECO:0000256" key="7">
    <source>
        <dbReference type="ARBA" id="ARBA00022475"/>
    </source>
</evidence>
<protein>
    <recommendedName>
        <fullName evidence="16">Popeye domain-containing protein 1</fullName>
    </recommendedName>
</protein>
<keyword evidence="9 18" id="KW-0812">Transmembrane</keyword>
<keyword evidence="7" id="KW-1003">Cell membrane</keyword>
<evidence type="ECO:0000256" key="4">
    <source>
        <dbReference type="ARBA" id="ARBA00007146"/>
    </source>
</evidence>
<feature type="compositionally biased region" description="Low complexity" evidence="17">
    <location>
        <begin position="589"/>
        <end position="598"/>
    </location>
</feature>
<organism evidence="20 21">
    <name type="scientific">Cnephaeus nilssonii</name>
    <name type="common">Northern bat</name>
    <name type="synonym">Eptesicus nilssonii</name>
    <dbReference type="NCBI Taxonomy" id="3371016"/>
    <lineage>
        <taxon>Eukaryota</taxon>
        <taxon>Metazoa</taxon>
        <taxon>Chordata</taxon>
        <taxon>Craniata</taxon>
        <taxon>Vertebrata</taxon>
        <taxon>Euteleostomi</taxon>
        <taxon>Mammalia</taxon>
        <taxon>Eutheria</taxon>
        <taxon>Laurasiatheria</taxon>
        <taxon>Chiroptera</taxon>
        <taxon>Yangochiroptera</taxon>
        <taxon>Vespertilionidae</taxon>
        <taxon>Cnephaeus</taxon>
    </lineage>
</organism>
<reference evidence="20" key="1">
    <citation type="submission" date="2023-06" db="EMBL/GenBank/DDBJ databases">
        <title>Reference genome for the Northern bat (Eptesicus nilssonii), a most northern bat species.</title>
        <authorList>
            <person name="Laine V.N."/>
            <person name="Pulliainen A.T."/>
            <person name="Lilley T.M."/>
        </authorList>
    </citation>
    <scope>NUCLEOTIDE SEQUENCE</scope>
    <source>
        <strain evidence="20">BLF_Eptnil</strain>
        <tissue evidence="20">Kidney</tissue>
    </source>
</reference>
<evidence type="ECO:0000256" key="12">
    <source>
        <dbReference type="ARBA" id="ARBA00022989"/>
    </source>
</evidence>
<comment type="similarity">
    <text evidence="4">Belongs to the popeye family.</text>
</comment>
<dbReference type="GO" id="GO:0007519">
    <property type="term" value="P:skeletal muscle tissue development"/>
    <property type="evidence" value="ECO:0007669"/>
    <property type="project" value="TreeGrafter"/>
</dbReference>
<dbReference type="InterPro" id="IPR055272">
    <property type="entry name" value="POPDC1-3_dom"/>
</dbReference>
<evidence type="ECO:0000313" key="20">
    <source>
        <dbReference type="EMBL" id="KAK1338151.1"/>
    </source>
</evidence>
<dbReference type="InterPro" id="IPR018490">
    <property type="entry name" value="cNMP-bd_dom_sf"/>
</dbReference>
<evidence type="ECO:0000313" key="21">
    <source>
        <dbReference type="Proteomes" id="UP001177744"/>
    </source>
</evidence>
<feature type="transmembrane region" description="Helical" evidence="18">
    <location>
        <begin position="366"/>
        <end position="386"/>
    </location>
</feature>
<dbReference type="GO" id="GO:0016328">
    <property type="term" value="C:lateral plasma membrane"/>
    <property type="evidence" value="ECO:0007669"/>
    <property type="project" value="UniProtKB-SubCell"/>
</dbReference>
<name>A0AA40HWB1_CNENI</name>
<evidence type="ECO:0000256" key="2">
    <source>
        <dbReference type="ARBA" id="ARBA00004141"/>
    </source>
</evidence>